<dbReference type="PROSITE" id="PS51767">
    <property type="entry name" value="PEPTIDASE_A1"/>
    <property type="match status" value="1"/>
</dbReference>
<dbReference type="EMBL" id="LWDX02038677">
    <property type="protein sequence ID" value="OEL24892.1"/>
    <property type="molecule type" value="Genomic_DNA"/>
</dbReference>
<evidence type="ECO:0000313" key="4">
    <source>
        <dbReference type="EMBL" id="OEL24892.1"/>
    </source>
</evidence>
<dbReference type="SUPFAM" id="SSF50630">
    <property type="entry name" value="Acid proteases"/>
    <property type="match status" value="1"/>
</dbReference>
<dbReference type="Gene3D" id="2.40.70.10">
    <property type="entry name" value="Acid Proteases"/>
    <property type="match status" value="1"/>
</dbReference>
<feature type="domain" description="Peptidase A1" evidence="3">
    <location>
        <begin position="1"/>
        <end position="173"/>
    </location>
</feature>
<reference evidence="4 5" key="1">
    <citation type="submission" date="2016-09" db="EMBL/GenBank/DDBJ databases">
        <title>The draft genome of Dichanthelium oligosanthes: A C3 panicoid grass species.</title>
        <authorList>
            <person name="Studer A.J."/>
            <person name="Schnable J.C."/>
            <person name="Brutnell T.P."/>
        </authorList>
    </citation>
    <scope>NUCLEOTIDE SEQUENCE [LARGE SCALE GENOMIC DNA]</scope>
    <source>
        <strain evidence="5">cv. Kellogg 1175</strain>
        <tissue evidence="4">Leaf</tissue>
    </source>
</reference>
<comment type="caution">
    <text evidence="4">The sequence shown here is derived from an EMBL/GenBank/DDBJ whole genome shotgun (WGS) entry which is preliminary data.</text>
</comment>
<evidence type="ECO:0000256" key="1">
    <source>
        <dbReference type="ARBA" id="ARBA00022670"/>
    </source>
</evidence>
<keyword evidence="5" id="KW-1185">Reference proteome</keyword>
<dbReference type="GO" id="GO:0008233">
    <property type="term" value="F:peptidase activity"/>
    <property type="evidence" value="ECO:0007669"/>
    <property type="project" value="UniProtKB-KW"/>
</dbReference>
<evidence type="ECO:0000313" key="5">
    <source>
        <dbReference type="Proteomes" id="UP000095767"/>
    </source>
</evidence>
<evidence type="ECO:0000256" key="2">
    <source>
        <dbReference type="ARBA" id="ARBA00022801"/>
    </source>
</evidence>
<protein>
    <recommendedName>
        <fullName evidence="3">Peptidase A1 domain-containing protein</fullName>
    </recommendedName>
</protein>
<accession>A0A1E5VIH3</accession>
<dbReference type="InterPro" id="IPR032799">
    <property type="entry name" value="TAXi_C"/>
</dbReference>
<evidence type="ECO:0000259" key="3">
    <source>
        <dbReference type="PROSITE" id="PS51767"/>
    </source>
</evidence>
<dbReference type="PANTHER" id="PTHR47967:SF84">
    <property type="entry name" value="OS05G0596000 PROTEIN"/>
    <property type="match status" value="1"/>
</dbReference>
<dbReference type="InterPro" id="IPR033121">
    <property type="entry name" value="PEPTIDASE_A1"/>
</dbReference>
<dbReference type="GO" id="GO:0006508">
    <property type="term" value="P:proteolysis"/>
    <property type="evidence" value="ECO:0007669"/>
    <property type="project" value="UniProtKB-KW"/>
</dbReference>
<name>A0A1E5VIH3_9POAL</name>
<dbReference type="Proteomes" id="UP000095767">
    <property type="component" value="Unassembled WGS sequence"/>
</dbReference>
<dbReference type="InterPro" id="IPR051708">
    <property type="entry name" value="Plant_Aspart_Prot_A1"/>
</dbReference>
<dbReference type="OrthoDB" id="634091at2759"/>
<proteinExistence type="predicted"/>
<dbReference type="STRING" id="888268.A0A1E5VIH3"/>
<keyword evidence="1" id="KW-0645">Protease</keyword>
<keyword evidence="2" id="KW-0378">Hydrolase</keyword>
<dbReference type="AlphaFoldDB" id="A0A1E5VIH3"/>
<gene>
    <name evidence="4" type="ORF">BAE44_0014088</name>
</gene>
<dbReference type="PANTHER" id="PTHR47967">
    <property type="entry name" value="OS07G0603500 PROTEIN-RELATED"/>
    <property type="match status" value="1"/>
</dbReference>
<sequence>METRIVYNKDVRVAFGFQVMGISVGGEPLGIAPEVWDEMRFLGGGVILDTGTSVSGLVPEAYDAVTAALDRHLAHLPRVTEVAGFEFCYRWTFTGDGVDPAHNVTIPDFTVELDGGAKLVACAKSVVIPEVERGVACLAFRKLLQGGPNVFGNVLMQEHIWEFDNHNGIIRFRRDKCVNHHLKGNSSNVHHSTGSG</sequence>
<organism evidence="4 5">
    <name type="scientific">Dichanthelium oligosanthes</name>
    <dbReference type="NCBI Taxonomy" id="888268"/>
    <lineage>
        <taxon>Eukaryota</taxon>
        <taxon>Viridiplantae</taxon>
        <taxon>Streptophyta</taxon>
        <taxon>Embryophyta</taxon>
        <taxon>Tracheophyta</taxon>
        <taxon>Spermatophyta</taxon>
        <taxon>Magnoliopsida</taxon>
        <taxon>Liliopsida</taxon>
        <taxon>Poales</taxon>
        <taxon>Poaceae</taxon>
        <taxon>PACMAD clade</taxon>
        <taxon>Panicoideae</taxon>
        <taxon>Panicodae</taxon>
        <taxon>Paniceae</taxon>
        <taxon>Dichantheliinae</taxon>
        <taxon>Dichanthelium</taxon>
    </lineage>
</organism>
<dbReference type="InterPro" id="IPR021109">
    <property type="entry name" value="Peptidase_aspartic_dom_sf"/>
</dbReference>
<dbReference type="Pfam" id="PF14541">
    <property type="entry name" value="TAXi_C"/>
    <property type="match status" value="1"/>
</dbReference>